<protein>
    <submittedName>
        <fullName evidence="1">Uncharacterized protein</fullName>
    </submittedName>
</protein>
<proteinExistence type="predicted"/>
<dbReference type="KEGG" id="amus:LMH87_011591"/>
<gene>
    <name evidence="1" type="ORF">LMH87_011591</name>
</gene>
<dbReference type="EMBL" id="JAJHUN010000009">
    <property type="protein sequence ID" value="KAJ4150861.1"/>
    <property type="molecule type" value="Genomic_DNA"/>
</dbReference>
<name>A0A9W8UL53_AKAMU</name>
<keyword evidence="2" id="KW-1185">Reference proteome</keyword>
<evidence type="ECO:0000313" key="1">
    <source>
        <dbReference type="EMBL" id="KAJ4150861.1"/>
    </source>
</evidence>
<dbReference type="AlphaFoldDB" id="A0A9W8UL53"/>
<accession>A0A9W8UL53</accession>
<comment type="caution">
    <text evidence="1">The sequence shown here is derived from an EMBL/GenBank/DDBJ whole genome shotgun (WGS) entry which is preliminary data.</text>
</comment>
<sequence>MLRRQEMWLDDPILVISVPIQRDRGSCLMLEDGDLDIRVILKDGPLPLRLASKQLLIITDTSSLGTKTASDYQMLVFDVVPCAWGDVIDGYVSVEVCAGP</sequence>
<dbReference type="GeneID" id="80898750"/>
<reference evidence="1" key="1">
    <citation type="journal article" date="2023" name="Access Microbiol">
        <title>De-novo genome assembly for Akanthomyces muscarius, a biocontrol agent of insect agricultural pests.</title>
        <authorList>
            <person name="Erdos Z."/>
            <person name="Studholme D.J."/>
            <person name="Raymond B."/>
            <person name="Sharma M."/>
        </authorList>
    </citation>
    <scope>NUCLEOTIDE SEQUENCE</scope>
    <source>
        <strain evidence="1">Ve6</strain>
    </source>
</reference>
<dbReference type="Proteomes" id="UP001144673">
    <property type="component" value="Chromosome 4"/>
</dbReference>
<evidence type="ECO:0000313" key="2">
    <source>
        <dbReference type="Proteomes" id="UP001144673"/>
    </source>
</evidence>
<organism evidence="1 2">
    <name type="scientific">Akanthomyces muscarius</name>
    <name type="common">Entomopathogenic fungus</name>
    <name type="synonym">Lecanicillium muscarium</name>
    <dbReference type="NCBI Taxonomy" id="2231603"/>
    <lineage>
        <taxon>Eukaryota</taxon>
        <taxon>Fungi</taxon>
        <taxon>Dikarya</taxon>
        <taxon>Ascomycota</taxon>
        <taxon>Pezizomycotina</taxon>
        <taxon>Sordariomycetes</taxon>
        <taxon>Hypocreomycetidae</taxon>
        <taxon>Hypocreales</taxon>
        <taxon>Cordycipitaceae</taxon>
        <taxon>Akanthomyces</taxon>
    </lineage>
</organism>
<dbReference type="RefSeq" id="XP_056052575.1">
    <property type="nucleotide sequence ID" value="XM_056200757.1"/>
</dbReference>